<keyword evidence="3" id="KW-0408">Iron</keyword>
<evidence type="ECO:0000256" key="2">
    <source>
        <dbReference type="ARBA" id="ARBA00022723"/>
    </source>
</evidence>
<evidence type="ECO:0000256" key="1">
    <source>
        <dbReference type="ARBA" id="ARBA00022485"/>
    </source>
</evidence>
<dbReference type="CDD" id="cd00207">
    <property type="entry name" value="fer2"/>
    <property type="match status" value="1"/>
</dbReference>
<dbReference type="SUPFAM" id="SSF54292">
    <property type="entry name" value="2Fe-2S ferredoxin-like"/>
    <property type="match status" value="1"/>
</dbReference>
<evidence type="ECO:0000256" key="4">
    <source>
        <dbReference type="ARBA" id="ARBA00023014"/>
    </source>
</evidence>
<sequence>MENLIEVTIDSQTVKVDPSENIVEACARAGVKIPTLCYLKGISQNASCGVCVVEVEGAKSLVRSCVQKPTPGMKIQTASPRVLRARKTAIELLLANHPSDCLSCVRADTCELHTMANLLEVRADRFPAYRKYPLPDTTSEGIVRDDKKCILCGR</sequence>
<evidence type="ECO:0000256" key="3">
    <source>
        <dbReference type="ARBA" id="ARBA00023004"/>
    </source>
</evidence>
<dbReference type="EMBL" id="FWDO01000008">
    <property type="protein sequence ID" value="SLM19989.1"/>
    <property type="molecule type" value="Genomic_DNA"/>
</dbReference>
<dbReference type="InterPro" id="IPR001041">
    <property type="entry name" value="2Fe-2S_ferredoxin-type"/>
</dbReference>
<dbReference type="Pfam" id="PF10588">
    <property type="entry name" value="NADH-G_4Fe-4S_3"/>
    <property type="match status" value="1"/>
</dbReference>
<dbReference type="EC" id="1.12.1.3" evidence="7"/>
<accession>A0A3P3XV09</accession>
<feature type="domain" description="4Fe-4S His(Cys)3-ligated-type" evidence="6">
    <location>
        <begin position="81"/>
        <end position="120"/>
    </location>
</feature>
<dbReference type="GO" id="GO:0050583">
    <property type="term" value="F:hydrogen dehydrogenase (NADP+) activity"/>
    <property type="evidence" value="ECO:0007669"/>
    <property type="project" value="UniProtKB-EC"/>
</dbReference>
<keyword evidence="4" id="KW-0411">Iron-sulfur</keyword>
<dbReference type="Gene3D" id="3.10.20.740">
    <property type="match status" value="1"/>
</dbReference>
<evidence type="ECO:0000313" key="7">
    <source>
        <dbReference type="EMBL" id="SLM19989.1"/>
    </source>
</evidence>
<dbReference type="PROSITE" id="PS51085">
    <property type="entry name" value="2FE2S_FER_2"/>
    <property type="match status" value="1"/>
</dbReference>
<proteinExistence type="predicted"/>
<name>A0A3P3XV09_9SPIR</name>
<dbReference type="InterPro" id="IPR036010">
    <property type="entry name" value="2Fe-2S_ferredoxin-like_sf"/>
</dbReference>
<keyword evidence="2" id="KW-0479">Metal-binding</keyword>
<evidence type="ECO:0000259" key="6">
    <source>
        <dbReference type="PROSITE" id="PS51839"/>
    </source>
</evidence>
<reference evidence="7" key="1">
    <citation type="submission" date="2017-02" db="EMBL/GenBank/DDBJ databases">
        <authorList>
            <person name="Regsiter A."/>
            <person name="William W."/>
        </authorList>
    </citation>
    <scope>NUCLEOTIDE SEQUENCE</scope>
    <source>
        <strain evidence="7">BdmA 4</strain>
    </source>
</reference>
<dbReference type="GO" id="GO:0051539">
    <property type="term" value="F:4 iron, 4 sulfur cluster binding"/>
    <property type="evidence" value="ECO:0007669"/>
    <property type="project" value="UniProtKB-KW"/>
</dbReference>
<evidence type="ECO:0000259" key="5">
    <source>
        <dbReference type="PROSITE" id="PS51085"/>
    </source>
</evidence>
<dbReference type="PROSITE" id="PS51839">
    <property type="entry name" value="4FE4S_HC3"/>
    <property type="match status" value="1"/>
</dbReference>
<keyword evidence="1" id="KW-0004">4Fe-4S</keyword>
<dbReference type="AlphaFoldDB" id="A0A3P3XV09"/>
<dbReference type="GO" id="GO:0046872">
    <property type="term" value="F:metal ion binding"/>
    <property type="evidence" value="ECO:0007669"/>
    <property type="project" value="UniProtKB-KW"/>
</dbReference>
<dbReference type="Pfam" id="PF13510">
    <property type="entry name" value="Fer2_4"/>
    <property type="match status" value="1"/>
</dbReference>
<feature type="domain" description="2Fe-2S ferredoxin-type" evidence="5">
    <location>
        <begin position="5"/>
        <end position="81"/>
    </location>
</feature>
<keyword evidence="7" id="KW-0560">Oxidoreductase</keyword>
<protein>
    <submittedName>
        <fullName evidence="7">NADP-reducing hydrogenase subunit HndC</fullName>
        <ecNumber evidence="7">1.12.1.3</ecNumber>
    </submittedName>
</protein>
<dbReference type="SMART" id="SM00929">
    <property type="entry name" value="NADH-G_4Fe-4S_3"/>
    <property type="match status" value="1"/>
</dbReference>
<gene>
    <name evidence="7" type="ORF">SPIRO4BDMA_80096</name>
</gene>
<dbReference type="InterPro" id="IPR019574">
    <property type="entry name" value="NADH_UbQ_OxRdtase_Gsu_4Fe4S-bd"/>
</dbReference>
<organism evidence="7">
    <name type="scientific">uncultured spirochete</name>
    <dbReference type="NCBI Taxonomy" id="156406"/>
    <lineage>
        <taxon>Bacteria</taxon>
        <taxon>Pseudomonadati</taxon>
        <taxon>Spirochaetota</taxon>
        <taxon>Spirochaetia</taxon>
        <taxon>Spirochaetales</taxon>
        <taxon>environmental samples</taxon>
    </lineage>
</organism>